<dbReference type="PANTHER" id="PTHR21844">
    <property type="entry name" value="AKT1 SUBSTRATE 1 PROTEIN"/>
    <property type="match status" value="1"/>
</dbReference>
<dbReference type="GO" id="GO:0048011">
    <property type="term" value="P:neurotrophin TRK receptor signaling pathway"/>
    <property type="evidence" value="ECO:0007669"/>
    <property type="project" value="InterPro"/>
</dbReference>
<dbReference type="InterPro" id="IPR026682">
    <property type="entry name" value="AKT1S1"/>
</dbReference>
<dbReference type="AlphaFoldDB" id="A0AA88IB68"/>
<accession>A0AA88IB68</accession>
<proteinExistence type="predicted"/>
<evidence type="ECO:0000313" key="2">
    <source>
        <dbReference type="Proteomes" id="UP001187531"/>
    </source>
</evidence>
<comment type="caution">
    <text evidence="1">The sequence shown here is derived from an EMBL/GenBank/DDBJ whole genome shotgun (WGS) entry which is preliminary data.</text>
</comment>
<protein>
    <submittedName>
        <fullName evidence="1">Uncharacterized protein</fullName>
    </submittedName>
</protein>
<organism evidence="1 2">
    <name type="scientific">Artemia franciscana</name>
    <name type="common">Brine shrimp</name>
    <name type="synonym">Artemia sanfranciscana</name>
    <dbReference type="NCBI Taxonomy" id="6661"/>
    <lineage>
        <taxon>Eukaryota</taxon>
        <taxon>Metazoa</taxon>
        <taxon>Ecdysozoa</taxon>
        <taxon>Arthropoda</taxon>
        <taxon>Crustacea</taxon>
        <taxon>Branchiopoda</taxon>
        <taxon>Anostraca</taxon>
        <taxon>Artemiidae</taxon>
        <taxon>Artemia</taxon>
    </lineage>
</organism>
<evidence type="ECO:0000313" key="1">
    <source>
        <dbReference type="EMBL" id="KAK2718037.1"/>
    </source>
</evidence>
<gene>
    <name evidence="1" type="ORF">QYM36_006730</name>
</gene>
<dbReference type="PANTHER" id="PTHR21844:SF2">
    <property type="entry name" value="PROLINE-RICH AKT1 SUBSTRATE 1"/>
    <property type="match status" value="1"/>
</dbReference>
<dbReference type="EMBL" id="JAVRJZ010000010">
    <property type="protein sequence ID" value="KAK2718039.1"/>
    <property type="molecule type" value="Genomic_DNA"/>
</dbReference>
<sequence>MVLHACNCLNVKIDLGTTLTCLEEVGKTLLNDEEKSNTFFKKLGSMFIRIPAADPLIVHPWLLTDRPIGRWTVFHCLNCRTDVYACSVLDGQKTLVTASSGIRDPSRIQALERSALYSKAFKIVLVSEDFSASKVMPGIDAESAKIYEHATLYLEQEEKEMLTRIQKYNDEQQAQYLKIQSRVVQERNMLLSLLTAKREQTLSSSSSLKSSEPLDVSLKKSSKGVASSFTSVFSKNMSVRTENPTVSRPEDGLFDLDGLDLADEAVESAVEATEVLMNTSKDDIDEEGNHGDGVAIPQSFTVGSIAKSLPMGVPQKMLGKVVDIDLDATPEDTADIPVSMQAISQSIQGDVMWERPRPRLNTMN</sequence>
<keyword evidence="2" id="KW-1185">Reference proteome</keyword>
<dbReference type="EMBL" id="JAVRJZ010000010">
    <property type="protein sequence ID" value="KAK2718038.1"/>
    <property type="molecule type" value="Genomic_DNA"/>
</dbReference>
<reference evidence="1" key="1">
    <citation type="submission" date="2023-07" db="EMBL/GenBank/DDBJ databases">
        <title>Chromosome-level genome assembly of Artemia franciscana.</title>
        <authorList>
            <person name="Jo E."/>
        </authorList>
    </citation>
    <scope>NUCLEOTIDE SEQUENCE</scope>
    <source>
        <tissue evidence="1">Whole body</tissue>
    </source>
</reference>
<name>A0AA88IB68_ARTSF</name>
<dbReference type="GO" id="GO:0005737">
    <property type="term" value="C:cytoplasm"/>
    <property type="evidence" value="ECO:0007669"/>
    <property type="project" value="TreeGrafter"/>
</dbReference>
<dbReference type="GO" id="GO:0032007">
    <property type="term" value="P:negative regulation of TOR signaling"/>
    <property type="evidence" value="ECO:0007669"/>
    <property type="project" value="InterPro"/>
</dbReference>
<dbReference type="EMBL" id="JAVRJZ010000010">
    <property type="protein sequence ID" value="KAK2718037.1"/>
    <property type="molecule type" value="Genomic_DNA"/>
</dbReference>
<dbReference type="Proteomes" id="UP001187531">
    <property type="component" value="Unassembled WGS sequence"/>
</dbReference>